<feature type="domain" description="HAT C-terminal dimerisation" evidence="1">
    <location>
        <begin position="47"/>
        <end position="118"/>
    </location>
</feature>
<dbReference type="InterPro" id="IPR012337">
    <property type="entry name" value="RNaseH-like_sf"/>
</dbReference>
<evidence type="ECO:0000259" key="1">
    <source>
        <dbReference type="Pfam" id="PF05699"/>
    </source>
</evidence>
<dbReference type="Proteomes" id="UP001558713">
    <property type="component" value="Unassembled WGS sequence"/>
</dbReference>
<dbReference type="EMBL" id="JBANAX010000711">
    <property type="protein sequence ID" value="KAL1196127.1"/>
    <property type="molecule type" value="Genomic_DNA"/>
</dbReference>
<keyword evidence="3" id="KW-1185">Reference proteome</keyword>
<comment type="caution">
    <text evidence="2">The sequence shown here is derived from an EMBL/GenBank/DDBJ whole genome shotgun (WGS) entry which is preliminary data.</text>
</comment>
<dbReference type="InterPro" id="IPR008906">
    <property type="entry name" value="HATC_C_dom"/>
</dbReference>
<gene>
    <name evidence="2" type="ORF">V5N11_027797</name>
</gene>
<dbReference type="AlphaFoldDB" id="A0ABD0ZNA5"/>
<organism evidence="2 3">
    <name type="scientific">Cardamine amara subsp. amara</name>
    <dbReference type="NCBI Taxonomy" id="228776"/>
    <lineage>
        <taxon>Eukaryota</taxon>
        <taxon>Viridiplantae</taxon>
        <taxon>Streptophyta</taxon>
        <taxon>Embryophyta</taxon>
        <taxon>Tracheophyta</taxon>
        <taxon>Spermatophyta</taxon>
        <taxon>Magnoliopsida</taxon>
        <taxon>eudicotyledons</taxon>
        <taxon>Gunneridae</taxon>
        <taxon>Pentapetalae</taxon>
        <taxon>rosids</taxon>
        <taxon>malvids</taxon>
        <taxon>Brassicales</taxon>
        <taxon>Brassicaceae</taxon>
        <taxon>Cardamineae</taxon>
        <taxon>Cardamine</taxon>
    </lineage>
</organism>
<reference evidence="2 3" key="1">
    <citation type="submission" date="2024-04" db="EMBL/GenBank/DDBJ databases">
        <title>Genome assembly C_amara_ONT_v2.</title>
        <authorList>
            <person name="Yant L."/>
            <person name="Moore C."/>
            <person name="Slenker M."/>
        </authorList>
    </citation>
    <scope>NUCLEOTIDE SEQUENCE [LARGE SCALE GENOMIC DNA]</scope>
    <source>
        <tissue evidence="2">Leaf</tissue>
    </source>
</reference>
<proteinExistence type="predicted"/>
<evidence type="ECO:0000313" key="2">
    <source>
        <dbReference type="EMBL" id="KAL1196127.1"/>
    </source>
</evidence>
<dbReference type="Pfam" id="PF05699">
    <property type="entry name" value="Dimer_Tnp_hAT"/>
    <property type="match status" value="1"/>
</dbReference>
<accession>A0ABD0ZNA5</accession>
<name>A0ABD0ZNA5_CARAN</name>
<protein>
    <recommendedName>
        <fullName evidence="1">HAT C-terminal dimerisation domain-containing protein</fullName>
    </recommendedName>
</protein>
<evidence type="ECO:0000313" key="3">
    <source>
        <dbReference type="Proteomes" id="UP001558713"/>
    </source>
</evidence>
<dbReference type="SUPFAM" id="SSF53098">
    <property type="entry name" value="Ribonuclease H-like"/>
    <property type="match status" value="1"/>
</dbReference>
<sequence length="211" mass="24402">MEGFIACVETFYHGDFEKQDIVVNHELSLYKNRNGSFGRTLALKGCEKKNDKFDPGNWWSTYGCGAPTLQKLATRILALTSSSSGCERNWSSFEGIHTKKRNRLDVNRLNSLVYVQFNAKLFNKQKKIKEKNADVIFDDGNEDTVEDWLVDRVEDIDNDVNFVLTTQAPRVRDLYDDDFESEEEEEDVVDMEFESDVYPDIHVFRDSQQSA</sequence>